<name>U1PP26_9EURY</name>
<evidence type="ECO:0000313" key="2">
    <source>
        <dbReference type="Proteomes" id="UP000030710"/>
    </source>
</evidence>
<dbReference type="EMBL" id="KE356561">
    <property type="protein sequence ID" value="ERG94046.1"/>
    <property type="molecule type" value="Genomic_DNA"/>
</dbReference>
<dbReference type="AlphaFoldDB" id="U1PP26"/>
<reference evidence="1 2" key="1">
    <citation type="journal article" date="2013" name="PLoS ONE">
        <title>Assembly-driven community genomics of a hypersaline microbial ecosystem.</title>
        <authorList>
            <person name="Podell S."/>
            <person name="Ugalde J.A."/>
            <person name="Narasingarao P."/>
            <person name="Banfield J.F."/>
            <person name="Heidelberg K.B."/>
            <person name="Allen E.E."/>
        </authorList>
    </citation>
    <scope>NUCLEOTIDE SEQUENCE [LARGE SCALE GENOMIC DNA]</scope>
    <source>
        <strain evidence="2">J07HQW2</strain>
    </source>
</reference>
<protein>
    <submittedName>
        <fullName evidence="1">Uncharacterized protein</fullName>
    </submittedName>
</protein>
<accession>U1PP26</accession>
<dbReference type="STRING" id="1238425.J07HQW2_00480"/>
<organism evidence="1 2">
    <name type="scientific">Haloquadratum walsbyi J07HQW2</name>
    <dbReference type="NCBI Taxonomy" id="1238425"/>
    <lineage>
        <taxon>Archaea</taxon>
        <taxon>Methanobacteriati</taxon>
        <taxon>Methanobacteriota</taxon>
        <taxon>Stenosarchaea group</taxon>
        <taxon>Halobacteria</taxon>
        <taxon>Halobacteriales</taxon>
        <taxon>Haloferacaceae</taxon>
        <taxon>Haloquadratum</taxon>
    </lineage>
</organism>
<dbReference type="Proteomes" id="UP000030710">
    <property type="component" value="Unassembled WGS sequence"/>
</dbReference>
<proteinExistence type="predicted"/>
<sequence>MMICLSGTILSGVYEPEAIPDEELSPLPSHTSLRYSPNWRDSITTGSILSA</sequence>
<evidence type="ECO:0000313" key="1">
    <source>
        <dbReference type="EMBL" id="ERG94046.1"/>
    </source>
</evidence>
<gene>
    <name evidence="1" type="ORF">J07HQW2_00480</name>
</gene>
<dbReference type="HOGENOM" id="CLU_3094055_0_0_2"/>